<reference evidence="1 2" key="1">
    <citation type="submission" date="2017-05" db="EMBL/GenBank/DDBJ databases">
        <authorList>
            <person name="Song R."/>
            <person name="Chenine A.L."/>
            <person name="Ruprecht R.M."/>
        </authorList>
    </citation>
    <scope>NUCLEOTIDE SEQUENCE [LARGE SCALE GENOMIC DNA]</scope>
</reference>
<protein>
    <submittedName>
        <fullName evidence="1">Virion structural protein</fullName>
    </submittedName>
</protein>
<gene>
    <name evidence="1" type="ORF">NOXIFER_158</name>
</gene>
<evidence type="ECO:0000313" key="2">
    <source>
        <dbReference type="Proteomes" id="UP000224829"/>
    </source>
</evidence>
<organism evidence="1 2">
    <name type="scientific">Pseudomonas phage Noxifer</name>
    <dbReference type="NCBI Taxonomy" id="2006684"/>
    <lineage>
        <taxon>Viruses</taxon>
        <taxon>Duplodnaviria</taxon>
        <taxon>Heunggongvirae</taxon>
        <taxon>Uroviricota</taxon>
        <taxon>Caudoviricetes</taxon>
        <taxon>Chimalliviridae</taxon>
        <taxon>Noxifervirus</taxon>
        <taxon>Noxifervirus noxifer</taxon>
    </lineage>
</organism>
<dbReference type="OrthoDB" id="8370at10239"/>
<accession>A0A1Y0T376</accession>
<dbReference type="EMBL" id="MF063068">
    <property type="protein sequence ID" value="ARV77327.1"/>
    <property type="molecule type" value="Genomic_DNA"/>
</dbReference>
<name>A0A1Y0T376_9CAUD</name>
<proteinExistence type="predicted"/>
<evidence type="ECO:0000313" key="1">
    <source>
        <dbReference type="EMBL" id="ARV77327.1"/>
    </source>
</evidence>
<keyword evidence="2" id="KW-1185">Reference proteome</keyword>
<dbReference type="Proteomes" id="UP000224829">
    <property type="component" value="Segment"/>
</dbReference>
<sequence>MSMRALAEAELLYFIERILPNGENVKIYKDLFARTSDEQFDEWMDKLAEGEEILALFHPNLQEMKLDLTRNIEAAEELGYPLFQHLYLTDQDTGMIRKTPGKFMVGLVPFRRQAQTRDSKMSVPESDDVVDQLTGQATGVSKGSRMSYPEIQVNLSKGLDKMLLELVKFRAGDAKAYAAMNKAIFETGSVSLDQIMATIPSAVKATESLRVILKAMHIQNNL</sequence>